<evidence type="ECO:0000256" key="2">
    <source>
        <dbReference type="ARBA" id="ARBA00022676"/>
    </source>
</evidence>
<keyword evidence="6 8" id="KW-0472">Membrane</keyword>
<feature type="signal peptide" evidence="8">
    <location>
        <begin position="1"/>
        <end position="21"/>
    </location>
</feature>
<dbReference type="FunFam" id="3.40.50.2000:FF:000001">
    <property type="entry name" value="UDP-glucuronosyltransferase"/>
    <property type="match status" value="1"/>
</dbReference>
<protein>
    <recommendedName>
        <fullName evidence="8">UDP-glucuronosyltransferase</fullName>
        <ecNumber evidence="8">2.4.1.17</ecNumber>
    </recommendedName>
</protein>
<dbReference type="PANTHER" id="PTHR48043">
    <property type="entry name" value="EG:EG0003.4 PROTEIN-RELATED"/>
    <property type="match status" value="1"/>
</dbReference>
<accession>A0A1A8MSN3</accession>
<evidence type="ECO:0000256" key="1">
    <source>
        <dbReference type="ARBA" id="ARBA00009995"/>
    </source>
</evidence>
<reference evidence="9" key="1">
    <citation type="submission" date="2016-05" db="EMBL/GenBank/DDBJ databases">
        <authorList>
            <person name="Lavstsen T."/>
            <person name="Jespersen J.S."/>
        </authorList>
    </citation>
    <scope>NUCLEOTIDE SEQUENCE</scope>
    <source>
        <tissue evidence="9">Brain</tissue>
    </source>
</reference>
<evidence type="ECO:0000256" key="6">
    <source>
        <dbReference type="ARBA" id="ARBA00023136"/>
    </source>
</evidence>
<keyword evidence="2 7" id="KW-0328">Glycosyltransferase</keyword>
<dbReference type="PANTHER" id="PTHR48043:SF140">
    <property type="entry name" value="UDP-GLUCURONOSYLTRANSFERASE 2A1"/>
    <property type="match status" value="1"/>
</dbReference>
<reference evidence="9" key="2">
    <citation type="submission" date="2016-06" db="EMBL/GenBank/DDBJ databases">
        <title>The genome of a short-lived fish provides insights into sex chromosome evolution and the genetic control of aging.</title>
        <authorList>
            <person name="Reichwald K."/>
            <person name="Felder M."/>
            <person name="Petzold A."/>
            <person name="Koch P."/>
            <person name="Groth M."/>
            <person name="Platzer M."/>
        </authorList>
    </citation>
    <scope>NUCLEOTIDE SEQUENCE</scope>
    <source>
        <tissue evidence="9">Brain</tissue>
    </source>
</reference>
<dbReference type="CDD" id="cd03784">
    <property type="entry name" value="GT1_Gtf-like"/>
    <property type="match status" value="1"/>
</dbReference>
<dbReference type="FunFam" id="3.40.50.2000:FF:000081">
    <property type="entry name" value="UDP-glucuronosyltransferase 2A2"/>
    <property type="match status" value="1"/>
</dbReference>
<evidence type="ECO:0000256" key="8">
    <source>
        <dbReference type="RuleBase" id="RU362059"/>
    </source>
</evidence>
<comment type="subcellular location">
    <subcellularLocation>
        <location evidence="8">Membrane</location>
        <topology evidence="8">Single-pass membrane protein</topology>
    </subcellularLocation>
</comment>
<dbReference type="GO" id="GO:0016020">
    <property type="term" value="C:membrane"/>
    <property type="evidence" value="ECO:0007669"/>
    <property type="project" value="UniProtKB-SubCell"/>
</dbReference>
<dbReference type="Gene3D" id="3.40.50.2000">
    <property type="entry name" value="Glycogen Phosphorylase B"/>
    <property type="match status" value="2"/>
</dbReference>
<organism evidence="9">
    <name type="scientific">Nothobranchius pienaari</name>
    <dbReference type="NCBI Taxonomy" id="704102"/>
    <lineage>
        <taxon>Eukaryota</taxon>
        <taxon>Metazoa</taxon>
        <taxon>Chordata</taxon>
        <taxon>Craniata</taxon>
        <taxon>Vertebrata</taxon>
        <taxon>Euteleostomi</taxon>
        <taxon>Actinopterygii</taxon>
        <taxon>Neopterygii</taxon>
        <taxon>Teleostei</taxon>
        <taxon>Neoteleostei</taxon>
        <taxon>Acanthomorphata</taxon>
        <taxon>Ovalentaria</taxon>
        <taxon>Atherinomorphae</taxon>
        <taxon>Cyprinodontiformes</taxon>
        <taxon>Nothobranchiidae</taxon>
        <taxon>Nothobranchius</taxon>
    </lineage>
</organism>
<evidence type="ECO:0000256" key="3">
    <source>
        <dbReference type="ARBA" id="ARBA00022679"/>
    </source>
</evidence>
<dbReference type="PROSITE" id="PS00375">
    <property type="entry name" value="UDPGT"/>
    <property type="match status" value="1"/>
</dbReference>
<dbReference type="Pfam" id="PF00201">
    <property type="entry name" value="UDPGT"/>
    <property type="match status" value="1"/>
</dbReference>
<keyword evidence="5 8" id="KW-1133">Transmembrane helix</keyword>
<dbReference type="EC" id="2.4.1.17" evidence="8"/>
<proteinExistence type="inferred from homology"/>
<keyword evidence="8" id="KW-0732">Signal</keyword>
<dbReference type="InterPro" id="IPR035595">
    <property type="entry name" value="UDP_glycos_trans_CS"/>
</dbReference>
<dbReference type="SUPFAM" id="SSF53756">
    <property type="entry name" value="UDP-Glycosyltransferase/glycogen phosphorylase"/>
    <property type="match status" value="1"/>
</dbReference>
<dbReference type="EMBL" id="HAEF01018513">
    <property type="protein sequence ID" value="SBR59672.1"/>
    <property type="molecule type" value="Transcribed_RNA"/>
</dbReference>
<dbReference type="InterPro" id="IPR002213">
    <property type="entry name" value="UDP_glucos_trans"/>
</dbReference>
<evidence type="ECO:0000256" key="4">
    <source>
        <dbReference type="ARBA" id="ARBA00022692"/>
    </source>
</evidence>
<evidence type="ECO:0000256" key="5">
    <source>
        <dbReference type="ARBA" id="ARBA00022989"/>
    </source>
</evidence>
<comment type="catalytic activity">
    <reaction evidence="8">
        <text>glucuronate acceptor + UDP-alpha-D-glucuronate = acceptor beta-D-glucuronoside + UDP + H(+)</text>
        <dbReference type="Rhea" id="RHEA:21032"/>
        <dbReference type="ChEBI" id="CHEBI:15378"/>
        <dbReference type="ChEBI" id="CHEBI:58052"/>
        <dbReference type="ChEBI" id="CHEBI:58223"/>
        <dbReference type="ChEBI" id="CHEBI:132367"/>
        <dbReference type="ChEBI" id="CHEBI:132368"/>
        <dbReference type="EC" id="2.4.1.17"/>
    </reaction>
</comment>
<keyword evidence="4 8" id="KW-0812">Transmembrane</keyword>
<feature type="transmembrane region" description="Helical" evidence="8">
    <location>
        <begin position="484"/>
        <end position="507"/>
    </location>
</feature>
<gene>
    <name evidence="9" type="primary">Nfu_g_1_017200</name>
</gene>
<dbReference type="AlphaFoldDB" id="A0A1A8MSN3"/>
<name>A0A1A8MSN3_9TELE</name>
<dbReference type="GO" id="GO:0015020">
    <property type="term" value="F:glucuronosyltransferase activity"/>
    <property type="evidence" value="ECO:0007669"/>
    <property type="project" value="UniProtKB-EC"/>
</dbReference>
<comment type="similarity">
    <text evidence="1 7">Belongs to the UDP-glycosyltransferase family.</text>
</comment>
<feature type="chain" id="PRO_5008445522" description="UDP-glucuronosyltransferase" evidence="8">
    <location>
        <begin position="22"/>
        <end position="529"/>
    </location>
</feature>
<keyword evidence="3 7" id="KW-0808">Transferase</keyword>
<dbReference type="InterPro" id="IPR050271">
    <property type="entry name" value="UDP-glycosyltransferase"/>
</dbReference>
<evidence type="ECO:0000256" key="7">
    <source>
        <dbReference type="RuleBase" id="RU003718"/>
    </source>
</evidence>
<sequence length="529" mass="59924">MELRVPACILLLLSVTSGVDGGKILVWHSDTSHWINIKPLLETLVDRGHQVTVLVPSSSIFVNSSEPSRLHYHPFNVAVSKGVIEKFAEDFIHLSVYGMNNLSYIQIYYKLMELIKTSTDINMKIMDGVVKSETVMKKLKEGNYDLLLADPIYAGSDLVADLLEIPLVFSLRFSVAHNMERQCGQLPAPPSFVPGALSKLTDKMSFLERVLNFLFYPLQDMLLHQCIWKEVDKYYSEVRGTPTSACELMGKADIWLMRNYWDFDFPRPFLPNFKFIGGIHCRPAKPLPTDIEEFVQSSGDDGIVVFSLGTVVKNLTTDKTNLIASGLAQVPQKVLWKYSGNTPETLGSNTKLYSWIPQNDLLGHPKTRAFVTHGGANGVYEAIYHGVPMVGIPVFADQPDNMLHMQAKGAAVVVELNSLTSEDLRDAINTVINDTTYKESAMRLSRIHLDRPMSPLDEAVFWIEFTMRHKGAKHLRVQAHELTWYQYHSLDVLSFLLSVVLLLLFLLDKTCRFCFRRCCCRRKTKRKAE</sequence>
<evidence type="ECO:0000313" key="9">
    <source>
        <dbReference type="EMBL" id="SBR59672.1"/>
    </source>
</evidence>